<keyword evidence="3 9" id="KW-0328">Glycosyltransferase</keyword>
<dbReference type="Pfam" id="PF02885">
    <property type="entry name" value="Glycos_trans_3N"/>
    <property type="match status" value="1"/>
</dbReference>
<comment type="cofactor">
    <cofactor evidence="9">
        <name>Mg(2+)</name>
        <dbReference type="ChEBI" id="CHEBI:18420"/>
    </cofactor>
    <text evidence="9">Binds 2 magnesium ions per monomer.</text>
</comment>
<feature type="binding site" evidence="9">
    <location>
        <position position="119"/>
    </location>
    <ligand>
        <name>5-phospho-alpha-D-ribose 1-diphosphate</name>
        <dbReference type="ChEBI" id="CHEBI:58017"/>
    </ligand>
</feature>
<evidence type="ECO:0000259" key="11">
    <source>
        <dbReference type="Pfam" id="PF02885"/>
    </source>
</evidence>
<evidence type="ECO:0000256" key="6">
    <source>
        <dbReference type="ARBA" id="ARBA00023141"/>
    </source>
</evidence>
<sequence>MIREAIVKLVHKENLTYEMAEGAMDEIMGGKADPIQISAFLTAMTMKGETIEEITACANGMRKHGIHMEHDKDVLEIVGTGGDKSNSFNISTTASLVISAGGVAVAKHGNRAASSKSGAADCLEALGVKIDLEPEKNKEVLEKLGICFLFAQKYHMSMKYVAPVRKMLGIRTIFNILGPLTNPAAATMQVMGVYEEALVRPMAEVLSNLGVKRGMVVYGQDCLDEISLSAPTSVCEIKDGTFGEYVITPEEFGMTRCTKEELVGGTPQENAEITKEILAGKKGPARDAVVLNAAAALHVAKEIPMQDAVKLAEELIDSGKAQKKLEEFVSLTNKLAEKE</sequence>
<feature type="domain" description="Glycosyl transferase family 3 N-terminal" evidence="11">
    <location>
        <begin position="4"/>
        <end position="65"/>
    </location>
</feature>
<feature type="binding site" evidence="9">
    <location>
        <position position="225"/>
    </location>
    <ligand>
        <name>Mg(2+)</name>
        <dbReference type="ChEBI" id="CHEBI:18420"/>
        <label>1</label>
    </ligand>
</feature>
<feature type="domain" description="Glycosyl transferase family 3" evidence="10">
    <location>
        <begin position="72"/>
        <end position="322"/>
    </location>
</feature>
<reference evidence="12 13" key="1">
    <citation type="submission" date="2015-09" db="EMBL/GenBank/DDBJ databases">
        <authorList>
            <consortium name="Pathogen Informatics"/>
        </authorList>
    </citation>
    <scope>NUCLEOTIDE SEQUENCE [LARGE SCALE GENOMIC DNA]</scope>
    <source>
        <strain evidence="12 13">2789STDY5834885</strain>
    </source>
</reference>
<feature type="binding site" evidence="9">
    <location>
        <position position="79"/>
    </location>
    <ligand>
        <name>5-phospho-alpha-D-ribose 1-diphosphate</name>
        <dbReference type="ChEBI" id="CHEBI:58017"/>
    </ligand>
</feature>
<evidence type="ECO:0000256" key="1">
    <source>
        <dbReference type="ARBA" id="ARBA00004907"/>
    </source>
</evidence>
<keyword evidence="5 9" id="KW-0822">Tryptophan biosynthesis</keyword>
<dbReference type="Pfam" id="PF00591">
    <property type="entry name" value="Glycos_transf_3"/>
    <property type="match status" value="1"/>
</dbReference>
<comment type="subunit">
    <text evidence="9">Homodimer.</text>
</comment>
<dbReference type="Gene3D" id="1.20.970.10">
    <property type="entry name" value="Transferase, Pyrimidine Nucleoside Phosphorylase, Chain C"/>
    <property type="match status" value="1"/>
</dbReference>
<dbReference type="PANTHER" id="PTHR43285">
    <property type="entry name" value="ANTHRANILATE PHOSPHORIBOSYLTRANSFERASE"/>
    <property type="match status" value="1"/>
</dbReference>
<evidence type="ECO:0000256" key="2">
    <source>
        <dbReference type="ARBA" id="ARBA00022605"/>
    </source>
</evidence>
<feature type="binding site" evidence="9">
    <location>
        <begin position="89"/>
        <end position="92"/>
    </location>
    <ligand>
        <name>5-phospho-alpha-D-ribose 1-diphosphate</name>
        <dbReference type="ChEBI" id="CHEBI:58017"/>
    </ligand>
</feature>
<feature type="binding site" evidence="9">
    <location>
        <position position="110"/>
    </location>
    <ligand>
        <name>anthranilate</name>
        <dbReference type="ChEBI" id="CHEBI:16567"/>
        <label>1</label>
    </ligand>
</feature>
<dbReference type="Gene3D" id="3.40.1030.10">
    <property type="entry name" value="Nucleoside phosphorylase/phosphoribosyltransferase catalytic domain"/>
    <property type="match status" value="1"/>
</dbReference>
<dbReference type="UniPathway" id="UPA00035">
    <property type="reaction ID" value="UER00041"/>
</dbReference>
<dbReference type="GO" id="GO:0000162">
    <property type="term" value="P:L-tryptophan biosynthetic process"/>
    <property type="evidence" value="ECO:0007669"/>
    <property type="project" value="UniProtKB-UniRule"/>
</dbReference>
<feature type="binding site" evidence="9">
    <location>
        <position position="165"/>
    </location>
    <ligand>
        <name>anthranilate</name>
        <dbReference type="ChEBI" id="CHEBI:16567"/>
        <label>2</label>
    </ligand>
</feature>
<dbReference type="GO" id="GO:0000287">
    <property type="term" value="F:magnesium ion binding"/>
    <property type="evidence" value="ECO:0007669"/>
    <property type="project" value="UniProtKB-UniRule"/>
</dbReference>
<feature type="binding site" evidence="9">
    <location>
        <position position="79"/>
    </location>
    <ligand>
        <name>anthranilate</name>
        <dbReference type="ChEBI" id="CHEBI:16567"/>
        <label>1</label>
    </ligand>
</feature>
<dbReference type="InterPro" id="IPR035902">
    <property type="entry name" value="Nuc_phospho_transferase"/>
</dbReference>
<keyword evidence="6 9" id="KW-0057">Aromatic amino acid biosynthesis</keyword>
<dbReference type="EMBL" id="CZAL01000020">
    <property type="protein sequence ID" value="CUP87700.1"/>
    <property type="molecule type" value="Genomic_DNA"/>
</dbReference>
<feature type="binding site" evidence="9">
    <location>
        <position position="224"/>
    </location>
    <ligand>
        <name>Mg(2+)</name>
        <dbReference type="ChEBI" id="CHEBI:18420"/>
        <label>2</label>
    </ligand>
</feature>
<dbReference type="AlphaFoldDB" id="A0A174RXR8"/>
<evidence type="ECO:0000313" key="12">
    <source>
        <dbReference type="EMBL" id="CUP87700.1"/>
    </source>
</evidence>
<dbReference type="RefSeq" id="WP_055267932.1">
    <property type="nucleotide sequence ID" value="NZ_CZAL01000020.1"/>
</dbReference>
<comment type="caution">
    <text evidence="9">Lacks conserved residue(s) required for the propagation of feature annotation.</text>
</comment>
<comment type="function">
    <text evidence="9">Catalyzes the transfer of the phosphoribosyl group of 5-phosphorylribose-1-pyrophosphate (PRPP) to anthranilate to yield N-(5'-phosphoribosyl)-anthranilate (PRA).</text>
</comment>
<evidence type="ECO:0000259" key="10">
    <source>
        <dbReference type="Pfam" id="PF00591"/>
    </source>
</evidence>
<dbReference type="Proteomes" id="UP000095709">
    <property type="component" value="Unassembled WGS sequence"/>
</dbReference>
<feature type="binding site" evidence="9">
    <location>
        <begin position="82"/>
        <end position="83"/>
    </location>
    <ligand>
        <name>5-phospho-alpha-D-ribose 1-diphosphate</name>
        <dbReference type="ChEBI" id="CHEBI:58017"/>
    </ligand>
</feature>
<evidence type="ECO:0000256" key="3">
    <source>
        <dbReference type="ARBA" id="ARBA00022676"/>
    </source>
</evidence>
<dbReference type="NCBIfam" id="TIGR01245">
    <property type="entry name" value="trpD"/>
    <property type="match status" value="1"/>
</dbReference>
<feature type="binding site" evidence="9">
    <location>
        <position position="91"/>
    </location>
    <ligand>
        <name>Mg(2+)</name>
        <dbReference type="ChEBI" id="CHEBI:18420"/>
        <label>1</label>
    </ligand>
</feature>
<dbReference type="EC" id="2.4.2.18" evidence="9"/>
<protein>
    <recommendedName>
        <fullName evidence="9">Anthranilate phosphoribosyltransferase</fullName>
        <ecNumber evidence="9">2.4.2.18</ecNumber>
    </recommendedName>
</protein>
<comment type="catalytic activity">
    <reaction evidence="7 9">
        <text>N-(5-phospho-beta-D-ribosyl)anthranilate + diphosphate = 5-phospho-alpha-D-ribose 1-diphosphate + anthranilate</text>
        <dbReference type="Rhea" id="RHEA:11768"/>
        <dbReference type="ChEBI" id="CHEBI:16567"/>
        <dbReference type="ChEBI" id="CHEBI:18277"/>
        <dbReference type="ChEBI" id="CHEBI:33019"/>
        <dbReference type="ChEBI" id="CHEBI:58017"/>
        <dbReference type="EC" id="2.4.2.18"/>
    </reaction>
</comment>
<dbReference type="InterPro" id="IPR005940">
    <property type="entry name" value="Anthranilate_Pribosyl_Tfrase"/>
</dbReference>
<proteinExistence type="inferred from homology"/>
<comment type="similarity">
    <text evidence="9">Belongs to the anthranilate phosphoribosyltransferase family.</text>
</comment>
<dbReference type="FunFam" id="3.40.1030.10:FF:000002">
    <property type="entry name" value="Anthranilate phosphoribosyltransferase"/>
    <property type="match status" value="1"/>
</dbReference>
<keyword evidence="9" id="KW-0460">Magnesium</keyword>
<evidence type="ECO:0000313" key="13">
    <source>
        <dbReference type="Proteomes" id="UP000095709"/>
    </source>
</evidence>
<comment type="similarity">
    <text evidence="8">In the C-terminal section; belongs to the anthranilate phosphoribosyltransferase family.</text>
</comment>
<organism evidence="12 13">
    <name type="scientific">Fusicatenibacter saccharivorans</name>
    <dbReference type="NCBI Taxonomy" id="1150298"/>
    <lineage>
        <taxon>Bacteria</taxon>
        <taxon>Bacillati</taxon>
        <taxon>Bacillota</taxon>
        <taxon>Clostridia</taxon>
        <taxon>Lachnospirales</taxon>
        <taxon>Lachnospiraceae</taxon>
        <taxon>Fusicatenibacter</taxon>
    </lineage>
</organism>
<keyword evidence="2 9" id="KW-0028">Amino-acid biosynthesis</keyword>
<dbReference type="InterPro" id="IPR017459">
    <property type="entry name" value="Glycosyl_Trfase_fam3_N_dom"/>
</dbReference>
<evidence type="ECO:0000256" key="9">
    <source>
        <dbReference type="HAMAP-Rule" id="MF_00211"/>
    </source>
</evidence>
<dbReference type="InterPro" id="IPR036320">
    <property type="entry name" value="Glycosyl_Trfase_fam3_N_dom_sf"/>
</dbReference>
<name>A0A174RXR8_9FIRM</name>
<evidence type="ECO:0000256" key="4">
    <source>
        <dbReference type="ARBA" id="ARBA00022679"/>
    </source>
</evidence>
<evidence type="ECO:0000256" key="7">
    <source>
        <dbReference type="ARBA" id="ARBA00052328"/>
    </source>
</evidence>
<dbReference type="GO" id="GO:0005829">
    <property type="term" value="C:cytosol"/>
    <property type="evidence" value="ECO:0007669"/>
    <property type="project" value="TreeGrafter"/>
</dbReference>
<dbReference type="SUPFAM" id="SSF52418">
    <property type="entry name" value="Nucleoside phosphorylase/phosphoribosyltransferase catalytic domain"/>
    <property type="match status" value="1"/>
</dbReference>
<evidence type="ECO:0000256" key="5">
    <source>
        <dbReference type="ARBA" id="ARBA00022822"/>
    </source>
</evidence>
<dbReference type="SUPFAM" id="SSF47648">
    <property type="entry name" value="Nucleoside phosphorylase/phosphoribosyltransferase N-terminal domain"/>
    <property type="match status" value="1"/>
</dbReference>
<feature type="binding site" evidence="9">
    <location>
        <position position="225"/>
    </location>
    <ligand>
        <name>Mg(2+)</name>
        <dbReference type="ChEBI" id="CHEBI:18420"/>
        <label>2</label>
    </ligand>
</feature>
<evidence type="ECO:0000256" key="8">
    <source>
        <dbReference type="ARBA" id="ARBA00061188"/>
    </source>
</evidence>
<keyword evidence="9" id="KW-0479">Metal-binding</keyword>
<comment type="pathway">
    <text evidence="1 9">Amino-acid biosynthesis; L-tryptophan biosynthesis; L-tryptophan from chorismate: step 2/5.</text>
</comment>
<accession>A0A174RXR8</accession>
<dbReference type="InterPro" id="IPR000312">
    <property type="entry name" value="Glycosyl_Trfase_fam3"/>
</dbReference>
<dbReference type="GO" id="GO:0004048">
    <property type="term" value="F:anthranilate phosphoribosyltransferase activity"/>
    <property type="evidence" value="ECO:0007669"/>
    <property type="project" value="UniProtKB-UniRule"/>
</dbReference>
<dbReference type="PANTHER" id="PTHR43285:SF2">
    <property type="entry name" value="ANTHRANILATE PHOSPHORIBOSYLTRANSFERASE"/>
    <property type="match status" value="1"/>
</dbReference>
<feature type="binding site" evidence="9">
    <location>
        <position position="87"/>
    </location>
    <ligand>
        <name>5-phospho-alpha-D-ribose 1-diphosphate</name>
        <dbReference type="ChEBI" id="CHEBI:58017"/>
    </ligand>
</feature>
<feature type="binding site" evidence="9">
    <location>
        <begin position="107"/>
        <end position="115"/>
    </location>
    <ligand>
        <name>5-phospho-alpha-D-ribose 1-diphosphate</name>
        <dbReference type="ChEBI" id="CHEBI:58017"/>
    </ligand>
</feature>
<gene>
    <name evidence="9 12" type="primary">trpD</name>
    <name evidence="12" type="ORF">ERS852498_03035</name>
</gene>
<dbReference type="HAMAP" id="MF_00211">
    <property type="entry name" value="TrpD"/>
    <property type="match status" value="1"/>
</dbReference>
<keyword evidence="4 9" id="KW-0808">Transferase</keyword>